<dbReference type="AlphaFoldDB" id="A0A135TXN7"/>
<comment type="caution">
    <text evidence="2">The sequence shown here is derived from an EMBL/GenBank/DDBJ whole genome shotgun (WGS) entry which is preliminary data.</text>
</comment>
<feature type="region of interest" description="Disordered" evidence="1">
    <location>
        <begin position="51"/>
        <end position="102"/>
    </location>
</feature>
<feature type="compositionally biased region" description="Basic and acidic residues" evidence="1">
    <location>
        <begin position="60"/>
        <end position="74"/>
    </location>
</feature>
<organism evidence="2 3">
    <name type="scientific">Colletotrichum simmondsii</name>
    <dbReference type="NCBI Taxonomy" id="703756"/>
    <lineage>
        <taxon>Eukaryota</taxon>
        <taxon>Fungi</taxon>
        <taxon>Dikarya</taxon>
        <taxon>Ascomycota</taxon>
        <taxon>Pezizomycotina</taxon>
        <taxon>Sordariomycetes</taxon>
        <taxon>Hypocreomycetidae</taxon>
        <taxon>Glomerellales</taxon>
        <taxon>Glomerellaceae</taxon>
        <taxon>Colletotrichum</taxon>
        <taxon>Colletotrichum acutatum species complex</taxon>
    </lineage>
</organism>
<reference evidence="2 3" key="1">
    <citation type="submission" date="2014-02" db="EMBL/GenBank/DDBJ databases">
        <title>The genome sequence of Colletotrichum simmondsii CBS122122.</title>
        <authorList>
            <person name="Baroncelli R."/>
            <person name="Thon M.R."/>
        </authorList>
    </citation>
    <scope>NUCLEOTIDE SEQUENCE [LARGE SCALE GENOMIC DNA]</scope>
    <source>
        <strain evidence="2 3">CBS122122</strain>
    </source>
</reference>
<accession>A0A135TXN7</accession>
<dbReference type="Proteomes" id="UP000070328">
    <property type="component" value="Unassembled WGS sequence"/>
</dbReference>
<evidence type="ECO:0000256" key="1">
    <source>
        <dbReference type="SAM" id="MobiDB-lite"/>
    </source>
</evidence>
<proteinExistence type="predicted"/>
<sequence>MLKNRGEAAVKNGGNGTEDGINGATPTPRVTLGWDHERWISAIPQGFRMEPHFTAPTGVEKLEAWAEREREANEHPPSSARGSESTSHDAKTRSQSPDGEDR</sequence>
<feature type="compositionally biased region" description="Polar residues" evidence="1">
    <location>
        <begin position="93"/>
        <end position="102"/>
    </location>
</feature>
<evidence type="ECO:0000313" key="3">
    <source>
        <dbReference type="Proteomes" id="UP000070328"/>
    </source>
</evidence>
<name>A0A135TXN7_9PEZI</name>
<feature type="region of interest" description="Disordered" evidence="1">
    <location>
        <begin position="1"/>
        <end position="32"/>
    </location>
</feature>
<protein>
    <submittedName>
        <fullName evidence="2">Uncharacterized protein</fullName>
    </submittedName>
</protein>
<dbReference type="EMBL" id="JFBX01000033">
    <property type="protein sequence ID" value="KXH52900.1"/>
    <property type="molecule type" value="Genomic_DNA"/>
</dbReference>
<gene>
    <name evidence="2" type="ORF">CSIM01_11026</name>
</gene>
<keyword evidence="3" id="KW-1185">Reference proteome</keyword>
<evidence type="ECO:0000313" key="2">
    <source>
        <dbReference type="EMBL" id="KXH52900.1"/>
    </source>
</evidence>